<comment type="similarity">
    <text evidence="2 8">Belongs to the cutinase family.</text>
</comment>
<name>A0A0J6VW24_MYCCU</name>
<evidence type="ECO:0000256" key="6">
    <source>
        <dbReference type="ARBA" id="ARBA00022801"/>
    </source>
</evidence>
<keyword evidence="7" id="KW-1015">Disulfide bond</keyword>
<reference evidence="9 10" key="1">
    <citation type="journal article" date="2015" name="Genome Biol. Evol.">
        <title>Characterization of Three Mycobacterium spp. with Potential Use in Bioremediation by Genome Sequencing and Comparative Genomics.</title>
        <authorList>
            <person name="Das S."/>
            <person name="Pettersson B.M."/>
            <person name="Behra P.R."/>
            <person name="Ramesh M."/>
            <person name="Dasgupta S."/>
            <person name="Bhattacharya A."/>
            <person name="Kirsebom L.A."/>
        </authorList>
    </citation>
    <scope>NUCLEOTIDE SEQUENCE [LARGE SCALE GENOMIC DNA]</scope>
    <source>
        <strain evidence="9 10">DSM 44219</strain>
    </source>
</reference>
<evidence type="ECO:0000256" key="4">
    <source>
        <dbReference type="ARBA" id="ARBA00022525"/>
    </source>
</evidence>
<dbReference type="PANTHER" id="PTHR33630">
    <property type="entry name" value="CUTINASE RV1984C-RELATED-RELATED"/>
    <property type="match status" value="1"/>
</dbReference>
<keyword evidence="6 8" id="KW-0378">Hydrolase</keyword>
<keyword evidence="10" id="KW-1185">Reference proteome</keyword>
<sequence precursor="true">MSIIGEVTVSLKGRRRTLGSLLAAAAVVAGLVGPTAPAASAESCPQAELIFARGRLESPGAGQIGNALASAVRDKTGKNVRLYAVKYPADTQVDIGANDMSQRVSYMTGACPDTKLVLGGYSLGAAVTDVVVAVPIAAFGFKNPMPDGADRQIAAITLFGNGSQWVGPIANFTNPALRDRIIELCHGDDPICNPTDPNNWQDYWPDHLAPAYIKAGMVNQAADFVAGRI</sequence>
<dbReference type="SMART" id="SM01110">
    <property type="entry name" value="Cutinase"/>
    <property type="match status" value="1"/>
</dbReference>
<dbReference type="PATRIC" id="fig|1800.3.peg.3622"/>
<comment type="function">
    <text evidence="8">Catalyzes the hydrolysis of complex carboxylic polyesters found in the cell wall of plants. Degrades cutin, a macromolecule that forms the structure of the plant cuticle.</text>
</comment>
<dbReference type="PANTHER" id="PTHR33630:SF9">
    <property type="entry name" value="CUTINASE 4"/>
    <property type="match status" value="1"/>
</dbReference>
<dbReference type="EMBL" id="JYNX01000056">
    <property type="protein sequence ID" value="KMO74334.1"/>
    <property type="molecule type" value="Genomic_DNA"/>
</dbReference>
<evidence type="ECO:0000256" key="8">
    <source>
        <dbReference type="RuleBase" id="RU361263"/>
    </source>
</evidence>
<accession>A0A0J6VW24</accession>
<evidence type="ECO:0000256" key="3">
    <source>
        <dbReference type="ARBA" id="ARBA00022487"/>
    </source>
</evidence>
<comment type="subcellular location">
    <subcellularLocation>
        <location evidence="1 8">Secreted</location>
    </subcellularLocation>
</comment>
<dbReference type="Pfam" id="PF01083">
    <property type="entry name" value="Cutinase"/>
    <property type="match status" value="1"/>
</dbReference>
<dbReference type="InterPro" id="IPR000675">
    <property type="entry name" value="Cutinase/axe"/>
</dbReference>
<comment type="caution">
    <text evidence="9">The sequence shown here is derived from an EMBL/GenBank/DDBJ whole genome shotgun (WGS) entry which is preliminary data.</text>
</comment>
<dbReference type="InterPro" id="IPR043580">
    <property type="entry name" value="CUTINASE_1"/>
</dbReference>
<dbReference type="EC" id="3.1.1.-" evidence="8"/>
<keyword evidence="4 8" id="KW-0964">Secreted</keyword>
<evidence type="ECO:0000256" key="2">
    <source>
        <dbReference type="ARBA" id="ARBA00007534"/>
    </source>
</evidence>
<evidence type="ECO:0000313" key="9">
    <source>
        <dbReference type="EMBL" id="KMO74334.1"/>
    </source>
</evidence>
<dbReference type="SUPFAM" id="SSF53474">
    <property type="entry name" value="alpha/beta-Hydrolases"/>
    <property type="match status" value="1"/>
</dbReference>
<proteinExistence type="inferred from homology"/>
<keyword evidence="5" id="KW-0732">Signal</keyword>
<evidence type="ECO:0000256" key="5">
    <source>
        <dbReference type="ARBA" id="ARBA00022729"/>
    </source>
</evidence>
<dbReference type="Proteomes" id="UP000036176">
    <property type="component" value="Unassembled WGS sequence"/>
</dbReference>
<dbReference type="AlphaFoldDB" id="A0A0J6VW24"/>
<organism evidence="9 10">
    <name type="scientific">Mycolicibacterium chubuense</name>
    <name type="common">Mycobacterium chubuense</name>
    <dbReference type="NCBI Taxonomy" id="1800"/>
    <lineage>
        <taxon>Bacteria</taxon>
        <taxon>Bacillati</taxon>
        <taxon>Actinomycetota</taxon>
        <taxon>Actinomycetes</taxon>
        <taxon>Mycobacteriales</taxon>
        <taxon>Mycobacteriaceae</taxon>
        <taxon>Mycolicibacterium</taxon>
    </lineage>
</organism>
<evidence type="ECO:0000256" key="1">
    <source>
        <dbReference type="ARBA" id="ARBA00004613"/>
    </source>
</evidence>
<dbReference type="PROSITE" id="PS00155">
    <property type="entry name" value="CUTINASE_1"/>
    <property type="match status" value="1"/>
</dbReference>
<evidence type="ECO:0000256" key="7">
    <source>
        <dbReference type="ARBA" id="ARBA00023157"/>
    </source>
</evidence>
<evidence type="ECO:0000313" key="10">
    <source>
        <dbReference type="Proteomes" id="UP000036176"/>
    </source>
</evidence>
<gene>
    <name evidence="9" type="ORF">MCHUDSM44219_03595</name>
</gene>
<dbReference type="GO" id="GO:0005576">
    <property type="term" value="C:extracellular region"/>
    <property type="evidence" value="ECO:0007669"/>
    <property type="project" value="UniProtKB-SubCell"/>
</dbReference>
<dbReference type="InterPro" id="IPR029058">
    <property type="entry name" value="AB_hydrolase_fold"/>
</dbReference>
<dbReference type="Gene3D" id="3.40.50.1820">
    <property type="entry name" value="alpha/beta hydrolase"/>
    <property type="match status" value="1"/>
</dbReference>
<protein>
    <recommendedName>
        <fullName evidence="8">Cutinase</fullName>
        <ecNumber evidence="8">3.1.1.-</ecNumber>
    </recommendedName>
</protein>
<dbReference type="GO" id="GO:0052689">
    <property type="term" value="F:carboxylic ester hydrolase activity"/>
    <property type="evidence" value="ECO:0007669"/>
    <property type="project" value="UniProtKB-KW"/>
</dbReference>
<keyword evidence="3 8" id="KW-0719">Serine esterase</keyword>